<organism evidence="1 2">
    <name type="scientific">Euphydryas editha</name>
    <name type="common">Edith's checkerspot</name>
    <dbReference type="NCBI Taxonomy" id="104508"/>
    <lineage>
        <taxon>Eukaryota</taxon>
        <taxon>Metazoa</taxon>
        <taxon>Ecdysozoa</taxon>
        <taxon>Arthropoda</taxon>
        <taxon>Hexapoda</taxon>
        <taxon>Insecta</taxon>
        <taxon>Pterygota</taxon>
        <taxon>Neoptera</taxon>
        <taxon>Endopterygota</taxon>
        <taxon>Lepidoptera</taxon>
        <taxon>Glossata</taxon>
        <taxon>Ditrysia</taxon>
        <taxon>Papilionoidea</taxon>
        <taxon>Nymphalidae</taxon>
        <taxon>Nymphalinae</taxon>
        <taxon>Euphydryas</taxon>
    </lineage>
</organism>
<keyword evidence="2" id="KW-1185">Reference proteome</keyword>
<accession>A0AAU9UPH2</accession>
<evidence type="ECO:0000313" key="2">
    <source>
        <dbReference type="Proteomes" id="UP001153954"/>
    </source>
</evidence>
<name>A0AAU9UPH2_EUPED</name>
<proteinExistence type="predicted"/>
<protein>
    <submittedName>
        <fullName evidence="1">Uncharacterized protein</fullName>
    </submittedName>
</protein>
<dbReference type="EMBL" id="CAKOGL010000023">
    <property type="protein sequence ID" value="CAH2101082.1"/>
    <property type="molecule type" value="Genomic_DNA"/>
</dbReference>
<reference evidence="1" key="1">
    <citation type="submission" date="2022-03" db="EMBL/GenBank/DDBJ databases">
        <authorList>
            <person name="Tunstrom K."/>
        </authorList>
    </citation>
    <scope>NUCLEOTIDE SEQUENCE</scope>
</reference>
<sequence length="61" mass="6715">MATTTKLTFYDPETDTAVELILSEEDARRAENDLQFATALMNTTTTTRKGRNKCGIAAGRC</sequence>
<gene>
    <name evidence="1" type="ORF">EEDITHA_LOCUS15874</name>
</gene>
<dbReference type="Proteomes" id="UP001153954">
    <property type="component" value="Unassembled WGS sequence"/>
</dbReference>
<evidence type="ECO:0000313" key="1">
    <source>
        <dbReference type="EMBL" id="CAH2101082.1"/>
    </source>
</evidence>
<dbReference type="AlphaFoldDB" id="A0AAU9UPH2"/>
<comment type="caution">
    <text evidence="1">The sequence shown here is derived from an EMBL/GenBank/DDBJ whole genome shotgun (WGS) entry which is preliminary data.</text>
</comment>